<keyword evidence="4" id="KW-1185">Reference proteome</keyword>
<feature type="region of interest" description="Disordered" evidence="2">
    <location>
        <begin position="398"/>
        <end position="425"/>
    </location>
</feature>
<feature type="coiled-coil region" evidence="1">
    <location>
        <begin position="608"/>
        <end position="731"/>
    </location>
</feature>
<gene>
    <name evidence="3" type="ORF">RI844_06800</name>
</gene>
<feature type="coiled-coil region" evidence="1">
    <location>
        <begin position="843"/>
        <end position="884"/>
    </location>
</feature>
<evidence type="ECO:0000313" key="3">
    <source>
        <dbReference type="EMBL" id="WOH38922.1"/>
    </source>
</evidence>
<keyword evidence="1" id="KW-0175">Coiled coil</keyword>
<dbReference type="Pfam" id="PF12128">
    <property type="entry name" value="DUF3584"/>
    <property type="match status" value="1"/>
</dbReference>
<evidence type="ECO:0000256" key="1">
    <source>
        <dbReference type="SAM" id="Coils"/>
    </source>
</evidence>
<dbReference type="GO" id="GO:0005524">
    <property type="term" value="F:ATP binding"/>
    <property type="evidence" value="ECO:0007669"/>
    <property type="project" value="UniProtKB-KW"/>
</dbReference>
<sequence>MSGLKRIILIDTHLPGLVELKVDGHTNICGTNASGKTTLQRLIPVFYGESPNKVVPATRDNFQTWYLPRESSFIIFEYQRLDGAMCMAVLTSSATGVIYRFISKGFDLNDFIVDDLVSESTVDADKISNKRSLAIAEIIRNMRRNDVVTSKNLNTKEFRAIIQNDRAVMSLSANKRDLLAMSRYFSLCEADARLRHIEKLIKAVHSKEGKMETIKAMIAAILEEDGVETPTNKISKAQVEDWIKECSLIKQFDDLMPKYKKLQKVNAQLEHTEVRLSQLKQQFSVDFSLLSESIVTSDENHGSYKSHLNDINKNFEVQRDELNRDISKANAEQKTCESQLDKIEDEFNIWQDKDIETHQANIGNISAWQSQLQSLTEQHALLTEEHQDIEAAYHKREAELEKKQSKEVAQLNNQKDSVNNERQKAQLEEHQAVVQLVATQEQRLASINVDFDRQINESKLNLQTVKTEIELSGPTQQEQQSLALQEANFEQAQHEEDQSRSKLQELQEQLQQAKYQQIGSNEHLNNSRANVKSAEQQVAKIHSWLNPDDNTLLSFLRQEYKGWEQTVGKVISPDLLERSDLSPTLLDNSEQQTLSLFGMHIDTHAIAESELLQSEEQLRQQLTQAELQLANYRDKQLECEQALTAVNEQTRDLEQQQTQLYSQCQFKQQGRVRTGEDLAQLKAELKQALLERKQKREKALTQLQSALDKLLQNKQNAIEEHKDQCHDEKMEHEMHWQQVLGIIEQKLASINELIIASATQYKEGLKACKKWYKDELANRDVDVEQIASLKQQLSKIKDDIDITNKHRDSVNDYVRWFDEIFTKQKASYVTELSKAKQVKANAERLFSEKLSTYKRQKQQLQEQIEQLEKALQEQKELANGINQLKPQFALLNLPHVELVEETSTVNARLQEGRELFEAQRRASQDIDSFVSYFDNAIGQKSGISLTETWEHARLQCLKENPQGIEVLDSRKMVTELETLLTVLVPQHLAGVRNNGLNFGNDLTQYYNVLSDIDKRISSQSKRISKEVDHELFLDGVSESMVKIRSKIAEFDFWPKLLRFNQLHYAWLNDQNATLPDEEYMQTIREVLEVLGKATVSRGISQLLDIELHLKEGNSDLIIRTDRQLNESSSHGMAYLILCKFLLAFTRLLRGNSQAIIHWPIDEIGTLANKNVKKIFDACKANNITVLGAFPNPESDVLYFFENRYLIDKNAKQQKLRMVQPKVKRISELIKQHKQAEELV</sequence>
<dbReference type="RefSeq" id="WP_348397688.1">
    <property type="nucleotide sequence ID" value="NZ_CP136600.1"/>
</dbReference>
<protein>
    <submittedName>
        <fullName evidence="3">ATP-binding protein</fullName>
    </submittedName>
</protein>
<feature type="coiled-coil region" evidence="1">
    <location>
        <begin position="489"/>
        <end position="516"/>
    </location>
</feature>
<accession>A0ABZ0GSJ1</accession>
<dbReference type="InterPro" id="IPR021979">
    <property type="entry name" value="DUF3584"/>
</dbReference>
<proteinExistence type="predicted"/>
<evidence type="ECO:0000313" key="4">
    <source>
        <dbReference type="Proteomes" id="UP001301442"/>
    </source>
</evidence>
<keyword evidence="3" id="KW-0547">Nucleotide-binding</keyword>
<name>A0ABZ0GSJ1_9GAMM</name>
<organism evidence="3 4">
    <name type="scientific">Thalassotalea fonticola</name>
    <dbReference type="NCBI Taxonomy" id="3065649"/>
    <lineage>
        <taxon>Bacteria</taxon>
        <taxon>Pseudomonadati</taxon>
        <taxon>Pseudomonadota</taxon>
        <taxon>Gammaproteobacteria</taxon>
        <taxon>Alteromonadales</taxon>
        <taxon>Colwelliaceae</taxon>
        <taxon>Thalassotalea</taxon>
    </lineage>
</organism>
<keyword evidence="3" id="KW-0067">ATP-binding</keyword>
<dbReference type="EMBL" id="CP136600">
    <property type="protein sequence ID" value="WOH38922.1"/>
    <property type="molecule type" value="Genomic_DNA"/>
</dbReference>
<dbReference type="Proteomes" id="UP001301442">
    <property type="component" value="Chromosome"/>
</dbReference>
<evidence type="ECO:0000256" key="2">
    <source>
        <dbReference type="SAM" id="MobiDB-lite"/>
    </source>
</evidence>
<reference evidence="3 4" key="1">
    <citation type="submission" date="2023-09" db="EMBL/GenBank/DDBJ databases">
        <authorList>
            <person name="Qi X."/>
        </authorList>
    </citation>
    <scope>NUCLEOTIDE SEQUENCE [LARGE SCALE GENOMIC DNA]</scope>
    <source>
        <strain evidence="3 4">S1-1</strain>
    </source>
</reference>